<comment type="caution">
    <text evidence="6">The sequence shown here is derived from an EMBL/GenBank/DDBJ whole genome shotgun (WGS) entry which is preliminary data.</text>
</comment>
<dbReference type="Gene3D" id="3.40.50.300">
    <property type="entry name" value="P-loop containing nucleotide triphosphate hydrolases"/>
    <property type="match status" value="2"/>
</dbReference>
<dbReference type="EMBL" id="BOOW01000034">
    <property type="protein sequence ID" value="GII95244.1"/>
    <property type="molecule type" value="Genomic_DNA"/>
</dbReference>
<dbReference type="InterPro" id="IPR027417">
    <property type="entry name" value="P-loop_NTPase"/>
</dbReference>
<keyword evidence="1" id="KW-0813">Transport</keyword>
<dbReference type="CDD" id="cd03216">
    <property type="entry name" value="ABC_Carb_Monos_I"/>
    <property type="match status" value="1"/>
</dbReference>
<dbReference type="PROSITE" id="PS50893">
    <property type="entry name" value="ABC_TRANSPORTER_2"/>
    <property type="match status" value="2"/>
</dbReference>
<dbReference type="SMART" id="SM00382">
    <property type="entry name" value="AAA"/>
    <property type="match status" value="2"/>
</dbReference>
<gene>
    <name evidence="6" type="primary">rbsA_1</name>
    <name evidence="6" type="ORF">Ssi02_54750</name>
</gene>
<dbReference type="RefSeq" id="WP_204030324.1">
    <property type="nucleotide sequence ID" value="NZ_BOOW01000034.1"/>
</dbReference>
<evidence type="ECO:0000259" key="5">
    <source>
        <dbReference type="PROSITE" id="PS50893"/>
    </source>
</evidence>
<keyword evidence="7" id="KW-1185">Reference proteome</keyword>
<dbReference type="Proteomes" id="UP000606172">
    <property type="component" value="Unassembled WGS sequence"/>
</dbReference>
<dbReference type="SUPFAM" id="SSF52540">
    <property type="entry name" value="P-loop containing nucleoside triphosphate hydrolases"/>
    <property type="match status" value="2"/>
</dbReference>
<name>A0A919RNH9_9ACTN</name>
<dbReference type="PANTHER" id="PTHR43790">
    <property type="entry name" value="CARBOHYDRATE TRANSPORT ATP-BINDING PROTEIN MG119-RELATED"/>
    <property type="match status" value="1"/>
</dbReference>
<organism evidence="6 7">
    <name type="scientific">Sinosporangium siamense</name>
    <dbReference type="NCBI Taxonomy" id="1367973"/>
    <lineage>
        <taxon>Bacteria</taxon>
        <taxon>Bacillati</taxon>
        <taxon>Actinomycetota</taxon>
        <taxon>Actinomycetes</taxon>
        <taxon>Streptosporangiales</taxon>
        <taxon>Streptosporangiaceae</taxon>
        <taxon>Sinosporangium</taxon>
    </lineage>
</organism>
<evidence type="ECO:0000256" key="1">
    <source>
        <dbReference type="ARBA" id="ARBA00022448"/>
    </source>
</evidence>
<dbReference type="Pfam" id="PF00005">
    <property type="entry name" value="ABC_tran"/>
    <property type="match status" value="2"/>
</dbReference>
<evidence type="ECO:0000256" key="2">
    <source>
        <dbReference type="ARBA" id="ARBA00022737"/>
    </source>
</evidence>
<dbReference type="GO" id="GO:0005524">
    <property type="term" value="F:ATP binding"/>
    <property type="evidence" value="ECO:0007669"/>
    <property type="project" value="UniProtKB-KW"/>
</dbReference>
<dbReference type="InterPro" id="IPR003439">
    <property type="entry name" value="ABC_transporter-like_ATP-bd"/>
</dbReference>
<dbReference type="InterPro" id="IPR003593">
    <property type="entry name" value="AAA+_ATPase"/>
</dbReference>
<evidence type="ECO:0000313" key="7">
    <source>
        <dbReference type="Proteomes" id="UP000606172"/>
    </source>
</evidence>
<feature type="domain" description="ABC transporter" evidence="5">
    <location>
        <begin position="257"/>
        <end position="501"/>
    </location>
</feature>
<feature type="domain" description="ABC transporter" evidence="5">
    <location>
        <begin position="13"/>
        <end position="248"/>
    </location>
</feature>
<proteinExistence type="predicted"/>
<dbReference type="GO" id="GO:0016887">
    <property type="term" value="F:ATP hydrolysis activity"/>
    <property type="evidence" value="ECO:0007669"/>
    <property type="project" value="InterPro"/>
</dbReference>
<evidence type="ECO:0000313" key="6">
    <source>
        <dbReference type="EMBL" id="GII95244.1"/>
    </source>
</evidence>
<keyword evidence="3" id="KW-0547">Nucleotide-binding</keyword>
<evidence type="ECO:0000256" key="4">
    <source>
        <dbReference type="ARBA" id="ARBA00022840"/>
    </source>
</evidence>
<dbReference type="CDD" id="cd03215">
    <property type="entry name" value="ABC_Carb_Monos_II"/>
    <property type="match status" value="1"/>
</dbReference>
<reference evidence="6" key="1">
    <citation type="submission" date="2021-01" db="EMBL/GenBank/DDBJ databases">
        <title>Whole genome shotgun sequence of Sinosporangium siamense NBRC 109515.</title>
        <authorList>
            <person name="Komaki H."/>
            <person name="Tamura T."/>
        </authorList>
    </citation>
    <scope>NUCLEOTIDE SEQUENCE</scope>
    <source>
        <strain evidence="6">NBRC 109515</strain>
    </source>
</reference>
<sequence>MNAVPQARPAAALELTGVSKSFGGAAALREVGFSLLPGEIHALAGINGAGKSTLVKIMSGALSPDGGHLLIAGHAHSALTPRRARALGVSIVHQHRTLVPQLTVAENLFLGRLPTRAGRVDWRAARAQAARALADLGVEVPATAIAADLGPAEQTLVEIAREIQVGGRVLILDEPTATLGGADAARVHRIVRTLSARGIAVVYISHHLDEVLDLADRVTVLRDGRHVLTASTAETDLPSLVRAMTGDRLAETRPRTARTPGRAVLELRDLSAGPRLAGLSLTVRAGEVVAVLGCAGDGQTQLFPLLSGLRRPSGGDVLVGGGRVPPGSVTAALAAGLRCVTGERLTYGLVPGLTVDENLDLTGRGLRRPWSVRWRRMHREAAGARTRFGVTTIRPDPPVATLSGGNQQKVLLARWLDRDVTACLLEEPTNGVDVAAKADIHRLIDGLAARGAAVLLASADVDEVLRLADRVLVVRSGRTVADLPADRVSRDDLVSLSVGGTAS</sequence>
<protein>
    <submittedName>
        <fullName evidence="6">Ribose import ATP-binding protein RbsA</fullName>
    </submittedName>
</protein>
<dbReference type="PANTHER" id="PTHR43790:SF9">
    <property type="entry name" value="GALACTOFURANOSE TRANSPORTER ATP-BINDING PROTEIN YTFR"/>
    <property type="match status" value="1"/>
</dbReference>
<dbReference type="PROSITE" id="PS00211">
    <property type="entry name" value="ABC_TRANSPORTER_1"/>
    <property type="match status" value="1"/>
</dbReference>
<dbReference type="AlphaFoldDB" id="A0A919RNH9"/>
<dbReference type="InterPro" id="IPR050107">
    <property type="entry name" value="ABC_carbohydrate_import_ATPase"/>
</dbReference>
<evidence type="ECO:0000256" key="3">
    <source>
        <dbReference type="ARBA" id="ARBA00022741"/>
    </source>
</evidence>
<dbReference type="InterPro" id="IPR017871">
    <property type="entry name" value="ABC_transporter-like_CS"/>
</dbReference>
<keyword evidence="4 6" id="KW-0067">ATP-binding</keyword>
<accession>A0A919RNH9</accession>
<keyword evidence="2" id="KW-0677">Repeat</keyword>